<gene>
    <name evidence="1" type="ORF">OLEA9_A043631</name>
</gene>
<dbReference type="AlphaFoldDB" id="A0A8S0RT40"/>
<sequence length="70" mass="7914">MSMVEACNTAELHAHRSMLCMMVVANKVKIEKENVTKLWSDALAAKRTGHIQEEKMWLDKGLDVKLDSKA</sequence>
<reference evidence="1 2" key="1">
    <citation type="submission" date="2019-12" db="EMBL/GenBank/DDBJ databases">
        <authorList>
            <person name="Alioto T."/>
            <person name="Alioto T."/>
            <person name="Gomez Garrido J."/>
        </authorList>
    </citation>
    <scope>NUCLEOTIDE SEQUENCE [LARGE SCALE GENOMIC DNA]</scope>
</reference>
<protein>
    <submittedName>
        <fullName evidence="1">Uncharacterized protein</fullName>
    </submittedName>
</protein>
<organism evidence="1 2">
    <name type="scientific">Olea europaea subsp. europaea</name>
    <dbReference type="NCBI Taxonomy" id="158383"/>
    <lineage>
        <taxon>Eukaryota</taxon>
        <taxon>Viridiplantae</taxon>
        <taxon>Streptophyta</taxon>
        <taxon>Embryophyta</taxon>
        <taxon>Tracheophyta</taxon>
        <taxon>Spermatophyta</taxon>
        <taxon>Magnoliopsida</taxon>
        <taxon>eudicotyledons</taxon>
        <taxon>Gunneridae</taxon>
        <taxon>Pentapetalae</taxon>
        <taxon>asterids</taxon>
        <taxon>lamiids</taxon>
        <taxon>Lamiales</taxon>
        <taxon>Oleaceae</taxon>
        <taxon>Oleeae</taxon>
        <taxon>Olea</taxon>
    </lineage>
</organism>
<dbReference type="EMBL" id="CACTIH010003690">
    <property type="protein sequence ID" value="CAA2982256.1"/>
    <property type="molecule type" value="Genomic_DNA"/>
</dbReference>
<dbReference type="Gramene" id="OE9A043631T1">
    <property type="protein sequence ID" value="OE9A043631C1"/>
    <property type="gene ID" value="OE9A043631"/>
</dbReference>
<comment type="caution">
    <text evidence="1">The sequence shown here is derived from an EMBL/GenBank/DDBJ whole genome shotgun (WGS) entry which is preliminary data.</text>
</comment>
<evidence type="ECO:0000313" key="1">
    <source>
        <dbReference type="EMBL" id="CAA2982256.1"/>
    </source>
</evidence>
<dbReference type="Proteomes" id="UP000594638">
    <property type="component" value="Unassembled WGS sequence"/>
</dbReference>
<proteinExistence type="predicted"/>
<accession>A0A8S0RT40</accession>
<name>A0A8S0RT40_OLEEU</name>
<evidence type="ECO:0000313" key="2">
    <source>
        <dbReference type="Proteomes" id="UP000594638"/>
    </source>
</evidence>
<keyword evidence="2" id="KW-1185">Reference proteome</keyword>